<keyword evidence="2" id="KW-1185">Reference proteome</keyword>
<accession>A0A0S3QZP1</accession>
<gene>
    <name evidence="1" type="primary">Vigan.01G132200</name>
    <name evidence="1" type="ORF">VIGAN_01132200</name>
</gene>
<proteinExistence type="predicted"/>
<sequence length="106" mass="12202">MMVASSQGSFSGKQGTLLHSFLTTLVVVVSREEIKMKRLRHVSKPPFLPLTHLLSYLDEKFITLLSSNLSTNEFISDDHFKLLKVFINKFEDLHISTNCTDKKIYR</sequence>
<organism evidence="1 2">
    <name type="scientific">Vigna angularis var. angularis</name>
    <dbReference type="NCBI Taxonomy" id="157739"/>
    <lineage>
        <taxon>Eukaryota</taxon>
        <taxon>Viridiplantae</taxon>
        <taxon>Streptophyta</taxon>
        <taxon>Embryophyta</taxon>
        <taxon>Tracheophyta</taxon>
        <taxon>Spermatophyta</taxon>
        <taxon>Magnoliopsida</taxon>
        <taxon>eudicotyledons</taxon>
        <taxon>Gunneridae</taxon>
        <taxon>Pentapetalae</taxon>
        <taxon>rosids</taxon>
        <taxon>fabids</taxon>
        <taxon>Fabales</taxon>
        <taxon>Fabaceae</taxon>
        <taxon>Papilionoideae</taxon>
        <taxon>50 kb inversion clade</taxon>
        <taxon>NPAAA clade</taxon>
        <taxon>indigoferoid/millettioid clade</taxon>
        <taxon>Phaseoleae</taxon>
        <taxon>Vigna</taxon>
    </lineage>
</organism>
<evidence type="ECO:0000313" key="2">
    <source>
        <dbReference type="Proteomes" id="UP000291084"/>
    </source>
</evidence>
<reference evidence="1 2" key="1">
    <citation type="journal article" date="2015" name="Sci. Rep.">
        <title>The power of single molecule real-time sequencing technology in the de novo assembly of a eukaryotic genome.</title>
        <authorList>
            <person name="Sakai H."/>
            <person name="Naito K."/>
            <person name="Ogiso-Tanaka E."/>
            <person name="Takahashi Y."/>
            <person name="Iseki K."/>
            <person name="Muto C."/>
            <person name="Satou K."/>
            <person name="Teruya K."/>
            <person name="Shiroma A."/>
            <person name="Shimoji M."/>
            <person name="Hirano T."/>
            <person name="Itoh T."/>
            <person name="Kaga A."/>
            <person name="Tomooka N."/>
        </authorList>
    </citation>
    <scope>NUCLEOTIDE SEQUENCE [LARGE SCALE GENOMIC DNA]</scope>
    <source>
        <strain evidence="2">cv. Shumari</strain>
    </source>
</reference>
<dbReference type="Proteomes" id="UP000291084">
    <property type="component" value="Chromosome 1"/>
</dbReference>
<dbReference type="EMBL" id="AP015034">
    <property type="protein sequence ID" value="BAT73786.1"/>
    <property type="molecule type" value="Genomic_DNA"/>
</dbReference>
<name>A0A0S3QZP1_PHAAN</name>
<dbReference type="AlphaFoldDB" id="A0A0S3QZP1"/>
<protein>
    <submittedName>
        <fullName evidence="1">Uncharacterized protein</fullName>
    </submittedName>
</protein>
<evidence type="ECO:0000313" key="1">
    <source>
        <dbReference type="EMBL" id="BAT73786.1"/>
    </source>
</evidence>